<protein>
    <recommendedName>
        <fullName evidence="5">DNA 3'-5' helicase</fullName>
        <ecNumber evidence="5">5.6.2.4</ecNumber>
    </recommendedName>
</protein>
<feature type="compositionally biased region" description="Basic and acidic residues" evidence="6">
    <location>
        <begin position="665"/>
        <end position="698"/>
    </location>
</feature>
<dbReference type="InterPro" id="IPR011989">
    <property type="entry name" value="ARM-like"/>
</dbReference>
<dbReference type="GO" id="GO:0005694">
    <property type="term" value="C:chromosome"/>
    <property type="evidence" value="ECO:0007669"/>
    <property type="project" value="TreeGrafter"/>
</dbReference>
<dbReference type="GO" id="GO:0009378">
    <property type="term" value="F:four-way junction helicase activity"/>
    <property type="evidence" value="ECO:0007669"/>
    <property type="project" value="TreeGrafter"/>
</dbReference>
<sequence length="723" mass="79934">MNAMHLARKTPCRCKYARQDASQEIEAMSRDNYPDYVLMPSIVFVDENSPIRVRNAAGLPLKNAISARESGRVGIVYTDDAIGPAELIVYMSDTPRVDLISTLFKTAGRLWAVRAVPLPQQLDLGEALASSFNYDLYGVRLHHFDGKRDASVLQQGGLCLLLPAVAVQDTTLLYADTPQAVFSSPEMCLKHLGFRKWLKSDTAIDSFSGSILDEAHCIPQWSAEFRKLYGQLDALRSLFPLNSPFQAVSATLTPDDVYTVAHTLKIDLSDAYFINLGNDRPNITPAVVHMKSSEDFAALDALLPAQEDVHTANDIPKTLIFTNSIKLTHRIVSYLRRHYGSRFDDAFAPYHAHRSPLAKELVMDDFDRGITRALGATEAAGMGQRHARRRASNPIWVPENPLDVDSACRSGWAIAGHPGARHTAGRGERVQAPPKRRSRADGSGSEESEADSAASGDESEREMEWGKKVDDSLRDARPRDVVDAMLLTKPTGPCCDVCTNNAPAPISDDDSELNANSRLFTPEPNPSPSYSAHSTPSKHTNENGKRPMRPGRWASNAPWPVAAVCAFPARKSSPPSCVQRGVPRYLVLRCDNHPGLGGDDVGIERIKTIVDIDEHITKPPWALADDHGAEALALAVLDCDHRESLAREALARRTAKKQRTAEANAQKKAEKQMAKEKLLEKERKAREKQLEKERREQTRALARRGLDAFGKSIQHRTRYANTQ</sequence>
<proteinExistence type="inferred from homology"/>
<dbReference type="Proteomes" id="UP000613580">
    <property type="component" value="Unassembled WGS sequence"/>
</dbReference>
<dbReference type="Gene3D" id="3.40.50.300">
    <property type="entry name" value="P-loop containing nucleotide triphosphate hydrolases"/>
    <property type="match status" value="2"/>
</dbReference>
<accession>A0A8H6RZ06</accession>
<comment type="similarity">
    <text evidence="1">Belongs to the helicase family. RecQ subfamily.</text>
</comment>
<evidence type="ECO:0000313" key="7">
    <source>
        <dbReference type="EMBL" id="KAF7289543.1"/>
    </source>
</evidence>
<evidence type="ECO:0000313" key="8">
    <source>
        <dbReference type="Proteomes" id="UP000613580"/>
    </source>
</evidence>
<evidence type="ECO:0000256" key="3">
    <source>
        <dbReference type="ARBA" id="ARBA00023235"/>
    </source>
</evidence>
<feature type="compositionally biased region" description="Basic residues" evidence="6">
    <location>
        <begin position="713"/>
        <end position="723"/>
    </location>
</feature>
<dbReference type="GO" id="GO:0043138">
    <property type="term" value="F:3'-5' DNA helicase activity"/>
    <property type="evidence" value="ECO:0007669"/>
    <property type="project" value="UniProtKB-EC"/>
</dbReference>
<dbReference type="PANTHER" id="PTHR13710">
    <property type="entry name" value="DNA HELICASE RECQ FAMILY MEMBER"/>
    <property type="match status" value="1"/>
</dbReference>
<evidence type="ECO:0000256" key="5">
    <source>
        <dbReference type="ARBA" id="ARBA00034808"/>
    </source>
</evidence>
<name>A0A8H6RZ06_MYCCL</name>
<feature type="region of interest" description="Disordered" evidence="6">
    <location>
        <begin position="657"/>
        <end position="723"/>
    </location>
</feature>
<reference evidence="7" key="1">
    <citation type="submission" date="2020-05" db="EMBL/GenBank/DDBJ databases">
        <title>Mycena genomes resolve the evolution of fungal bioluminescence.</title>
        <authorList>
            <person name="Tsai I.J."/>
        </authorList>
    </citation>
    <scope>NUCLEOTIDE SEQUENCE</scope>
    <source>
        <strain evidence="7">110903Hualien_Pintung</strain>
    </source>
</reference>
<dbReference type="EC" id="5.6.2.4" evidence="5"/>
<feature type="compositionally biased region" description="Polar residues" evidence="6">
    <location>
        <begin position="528"/>
        <end position="538"/>
    </location>
</feature>
<keyword evidence="8" id="KW-1185">Reference proteome</keyword>
<evidence type="ECO:0000256" key="4">
    <source>
        <dbReference type="ARBA" id="ARBA00034617"/>
    </source>
</evidence>
<dbReference type="AlphaFoldDB" id="A0A8H6RZ06"/>
<comment type="catalytic activity">
    <reaction evidence="4">
        <text>Couples ATP hydrolysis with the unwinding of duplex DNA by translocating in the 3'-5' direction.</text>
        <dbReference type="EC" id="5.6.2.4"/>
    </reaction>
</comment>
<dbReference type="PANTHER" id="PTHR13710:SF105">
    <property type="entry name" value="ATP-DEPENDENT DNA HELICASE Q1"/>
    <property type="match status" value="1"/>
</dbReference>
<keyword evidence="3" id="KW-0413">Isomerase</keyword>
<feature type="region of interest" description="Disordered" evidence="6">
    <location>
        <begin position="415"/>
        <end position="472"/>
    </location>
</feature>
<dbReference type="GO" id="GO:0000724">
    <property type="term" value="P:double-strand break repair via homologous recombination"/>
    <property type="evidence" value="ECO:0007669"/>
    <property type="project" value="TreeGrafter"/>
</dbReference>
<dbReference type="Gene3D" id="1.25.10.10">
    <property type="entry name" value="Leucine-rich Repeat Variant"/>
    <property type="match status" value="1"/>
</dbReference>
<dbReference type="OrthoDB" id="10261556at2759"/>
<dbReference type="InterPro" id="IPR027417">
    <property type="entry name" value="P-loop_NTPase"/>
</dbReference>
<comment type="caution">
    <text evidence="7">The sequence shown here is derived from an EMBL/GenBank/DDBJ whole genome shotgun (WGS) entry which is preliminary data.</text>
</comment>
<evidence type="ECO:0000256" key="1">
    <source>
        <dbReference type="ARBA" id="ARBA00005446"/>
    </source>
</evidence>
<evidence type="ECO:0000256" key="6">
    <source>
        <dbReference type="SAM" id="MobiDB-lite"/>
    </source>
</evidence>
<keyword evidence="2" id="KW-0238">DNA-binding</keyword>
<dbReference type="SUPFAM" id="SSF52540">
    <property type="entry name" value="P-loop containing nucleoside triphosphate hydrolases"/>
    <property type="match status" value="1"/>
</dbReference>
<feature type="region of interest" description="Disordered" evidence="6">
    <location>
        <begin position="505"/>
        <end position="552"/>
    </location>
</feature>
<dbReference type="EMBL" id="JACAZE010000029">
    <property type="protein sequence ID" value="KAF7289543.1"/>
    <property type="molecule type" value="Genomic_DNA"/>
</dbReference>
<dbReference type="GO" id="GO:0003677">
    <property type="term" value="F:DNA binding"/>
    <property type="evidence" value="ECO:0007669"/>
    <property type="project" value="UniProtKB-KW"/>
</dbReference>
<feature type="region of interest" description="Disordered" evidence="6">
    <location>
        <begin position="377"/>
        <end position="399"/>
    </location>
</feature>
<feature type="compositionally biased region" description="Basic and acidic residues" evidence="6">
    <location>
        <begin position="462"/>
        <end position="472"/>
    </location>
</feature>
<evidence type="ECO:0000256" key="2">
    <source>
        <dbReference type="ARBA" id="ARBA00023125"/>
    </source>
</evidence>
<gene>
    <name evidence="7" type="ORF">HMN09_01348500</name>
</gene>
<organism evidence="7 8">
    <name type="scientific">Mycena chlorophos</name>
    <name type="common">Agaric fungus</name>
    <name type="synonym">Agaricus chlorophos</name>
    <dbReference type="NCBI Taxonomy" id="658473"/>
    <lineage>
        <taxon>Eukaryota</taxon>
        <taxon>Fungi</taxon>
        <taxon>Dikarya</taxon>
        <taxon>Basidiomycota</taxon>
        <taxon>Agaricomycotina</taxon>
        <taxon>Agaricomycetes</taxon>
        <taxon>Agaricomycetidae</taxon>
        <taxon>Agaricales</taxon>
        <taxon>Marasmiineae</taxon>
        <taxon>Mycenaceae</taxon>
        <taxon>Mycena</taxon>
    </lineage>
</organism>
<dbReference type="GO" id="GO:0005737">
    <property type="term" value="C:cytoplasm"/>
    <property type="evidence" value="ECO:0007669"/>
    <property type="project" value="TreeGrafter"/>
</dbReference>